<accession>M1Z589</accession>
<dbReference type="Proteomes" id="UP000245423">
    <property type="component" value="Chromosome 1"/>
</dbReference>
<sequence length="64" mass="7439">MTKTNNGIVASNNLKDISSYISEFELKHITTGDILIEVLEKEYICYDLYDIIIRIRDWVKMGVV</sequence>
<dbReference type="OrthoDB" id="44707at2"/>
<dbReference type="EMBL" id="LT669839">
    <property type="protein sequence ID" value="SHD78461.1"/>
    <property type="molecule type" value="Genomic_DNA"/>
</dbReference>
<proteinExistence type="predicted"/>
<reference evidence="1 2" key="1">
    <citation type="submission" date="2016-11" db="EMBL/GenBank/DDBJ databases">
        <authorList>
            <person name="Manzoor S."/>
        </authorList>
    </citation>
    <scope>NUCLEOTIDE SEQUENCE [LARGE SCALE GENOMIC DNA]</scope>
    <source>
        <strain evidence="1">Clostridium ultunense strain Esp</strain>
    </source>
</reference>
<keyword evidence="2" id="KW-1185">Reference proteome</keyword>
<protein>
    <submittedName>
        <fullName evidence="1">Uncharacterized protein</fullName>
    </submittedName>
</protein>
<dbReference type="RefSeq" id="WP_005582846.1">
    <property type="nucleotide sequence ID" value="NZ_LT669839.1"/>
</dbReference>
<organism evidence="1 2">
    <name type="scientific">[Clostridium] ultunense Esp</name>
    <dbReference type="NCBI Taxonomy" id="1288971"/>
    <lineage>
        <taxon>Bacteria</taxon>
        <taxon>Bacillati</taxon>
        <taxon>Bacillota</taxon>
        <taxon>Tissierellia</taxon>
        <taxon>Tissierellales</taxon>
        <taxon>Tepidimicrobiaceae</taxon>
        <taxon>Schnuerera</taxon>
    </lineage>
</organism>
<dbReference type="HOGENOM" id="CLU_2859955_0_0_9"/>
<gene>
    <name evidence="1" type="ORF">CUESP1_3135</name>
</gene>
<dbReference type="AlphaFoldDB" id="M1Z589"/>
<evidence type="ECO:0000313" key="1">
    <source>
        <dbReference type="EMBL" id="SHD78461.1"/>
    </source>
</evidence>
<name>M1Z589_9FIRM</name>
<evidence type="ECO:0000313" key="2">
    <source>
        <dbReference type="Proteomes" id="UP000245423"/>
    </source>
</evidence>